<feature type="compositionally biased region" description="Low complexity" evidence="2">
    <location>
        <begin position="345"/>
        <end position="361"/>
    </location>
</feature>
<accession>A0A8J6AB81</accession>
<feature type="domain" description="Alpha-carbonic anhydrase" evidence="3">
    <location>
        <begin position="204"/>
        <end position="546"/>
    </location>
</feature>
<reference evidence="4" key="1">
    <citation type="journal article" date="2021" name="Evol. Appl.">
        <title>The genome of the Pyrenean desman and the effects of bottlenecks and inbreeding on the genomic landscape of an endangered species.</title>
        <authorList>
            <person name="Escoda L."/>
            <person name="Castresana J."/>
        </authorList>
    </citation>
    <scope>NUCLEOTIDE SEQUENCE</scope>
    <source>
        <strain evidence="4">IBE-C5619</strain>
    </source>
</reference>
<dbReference type="EMBL" id="JAGFMF010012068">
    <property type="protein sequence ID" value="KAG8508174.1"/>
    <property type="molecule type" value="Genomic_DNA"/>
</dbReference>
<dbReference type="PROSITE" id="PS51144">
    <property type="entry name" value="ALPHA_CA_2"/>
    <property type="match status" value="1"/>
</dbReference>
<dbReference type="SUPFAM" id="SSF51069">
    <property type="entry name" value="Carbonic anhydrase"/>
    <property type="match status" value="2"/>
</dbReference>
<dbReference type="InterPro" id="IPR001148">
    <property type="entry name" value="CA_dom"/>
</dbReference>
<dbReference type="Pfam" id="PF00194">
    <property type="entry name" value="Carb_anhydrase"/>
    <property type="match status" value="3"/>
</dbReference>
<dbReference type="OrthoDB" id="429145at2759"/>
<evidence type="ECO:0000256" key="2">
    <source>
        <dbReference type="SAM" id="MobiDB-lite"/>
    </source>
</evidence>
<keyword evidence="5" id="KW-1185">Reference proteome</keyword>
<evidence type="ECO:0000313" key="5">
    <source>
        <dbReference type="Proteomes" id="UP000700334"/>
    </source>
</evidence>
<evidence type="ECO:0000259" key="3">
    <source>
        <dbReference type="PROSITE" id="PS51144"/>
    </source>
</evidence>
<dbReference type="AlphaFoldDB" id="A0A8J6AB81"/>
<dbReference type="SMART" id="SM01057">
    <property type="entry name" value="Carb_anhydrase"/>
    <property type="match status" value="1"/>
</dbReference>
<dbReference type="GO" id="GO:0004089">
    <property type="term" value="F:carbonate dehydratase activity"/>
    <property type="evidence" value="ECO:0007669"/>
    <property type="project" value="InterPro"/>
</dbReference>
<dbReference type="PANTHER" id="PTHR18952">
    <property type="entry name" value="CARBONIC ANHYDRASE"/>
    <property type="match status" value="1"/>
</dbReference>
<name>A0A8J6AB81_GALPY</name>
<gene>
    <name evidence="4" type="ORF">J0S82_010731</name>
</gene>
<dbReference type="Proteomes" id="UP000700334">
    <property type="component" value="Unassembled WGS sequence"/>
</dbReference>
<feature type="region of interest" description="Disordered" evidence="2">
    <location>
        <begin position="62"/>
        <end position="82"/>
    </location>
</feature>
<feature type="compositionally biased region" description="Gly residues" evidence="2">
    <location>
        <begin position="333"/>
        <end position="344"/>
    </location>
</feature>
<organism evidence="4 5">
    <name type="scientific">Galemys pyrenaicus</name>
    <name type="common">Iberian desman</name>
    <name type="synonym">Pyrenean desman</name>
    <dbReference type="NCBI Taxonomy" id="202257"/>
    <lineage>
        <taxon>Eukaryota</taxon>
        <taxon>Metazoa</taxon>
        <taxon>Chordata</taxon>
        <taxon>Craniata</taxon>
        <taxon>Vertebrata</taxon>
        <taxon>Euteleostomi</taxon>
        <taxon>Mammalia</taxon>
        <taxon>Eutheria</taxon>
        <taxon>Laurasiatheria</taxon>
        <taxon>Eulipotyphla</taxon>
        <taxon>Talpidae</taxon>
        <taxon>Galemys</taxon>
    </lineage>
</organism>
<comment type="similarity">
    <text evidence="1">Belongs to the alpha-carbonic anhydrase family.</text>
</comment>
<protein>
    <submittedName>
        <fullName evidence="4">Carbonic anhydrase 5A, mitochondrial</fullName>
    </submittedName>
</protein>
<dbReference type="PANTHER" id="PTHR18952:SF89">
    <property type="entry name" value="CARBONIC ANHYDRASE 5A, MITOCHONDRIAL"/>
    <property type="match status" value="1"/>
</dbReference>
<dbReference type="InterPro" id="IPR023561">
    <property type="entry name" value="Carbonic_anhydrase_a-class"/>
</dbReference>
<evidence type="ECO:0000256" key="1">
    <source>
        <dbReference type="ARBA" id="ARBA00010718"/>
    </source>
</evidence>
<sequence>MLTGPRGEGQPRPMLLHPAGVRVCCGGQCGGLAVPSADPVAAPGSCVSLRCCHSAPLSPVTGARHGAGGRTSGRALEGLSPRGHCLAGAPGRSIPRRGGRTVQPLCKKPLQLRRRGAGWEAAPRRVRQGVTAGEGQAWSDGAAGPEPAERGCKQTQGRGSAGVQRTGRGCGRLGGWVWDPQAAPPRPCRRCRRVSSPVLLCTPADPLWKGPLSMPGGARQSPVDICRRDSLYDPQLRPLSISYAAAACRHVWNTGYFFQVEFDDSSDGSGISGGPLQSLHRLRQLHFHWGAEDARGSEHTVDGRLYPAEVGAPHSRAALGPLEFGEIPKLPGRGDGGAGPGGAGRVSAAGGPPRGAAEAGGRLAANQIQGRRAGAGGLALLHGGHADWGGTAPRGEARLALLSQPPGAERSLWLRWGARGPGLQLRLCPQGARAPLGPFQPACLLPACRDYWTYPGSLTTPPLAESVTWIILREPVPVAASQAPVSARRGWGRAGVEGPGPLTLAAPQLAAFRSLLSSGLGEEERTMGNNFRPLQPLMSRRVRASFRAPGRGARP</sequence>
<comment type="caution">
    <text evidence="4">The sequence shown here is derived from an EMBL/GenBank/DDBJ whole genome shotgun (WGS) entry which is preliminary data.</text>
</comment>
<dbReference type="GO" id="GO:0008270">
    <property type="term" value="F:zinc ion binding"/>
    <property type="evidence" value="ECO:0007669"/>
    <property type="project" value="InterPro"/>
</dbReference>
<evidence type="ECO:0000313" key="4">
    <source>
        <dbReference type="EMBL" id="KAG8508174.1"/>
    </source>
</evidence>
<dbReference type="Gene3D" id="3.10.200.10">
    <property type="entry name" value="Alpha carbonic anhydrase"/>
    <property type="match status" value="3"/>
</dbReference>
<feature type="region of interest" description="Disordered" evidence="2">
    <location>
        <begin position="330"/>
        <end position="361"/>
    </location>
</feature>
<dbReference type="InterPro" id="IPR036398">
    <property type="entry name" value="CA_dom_sf"/>
</dbReference>
<dbReference type="GO" id="GO:0005739">
    <property type="term" value="C:mitochondrion"/>
    <property type="evidence" value="ECO:0007669"/>
    <property type="project" value="TreeGrafter"/>
</dbReference>
<feature type="region of interest" description="Disordered" evidence="2">
    <location>
        <begin position="117"/>
        <end position="165"/>
    </location>
</feature>
<proteinExistence type="inferred from homology"/>